<keyword evidence="1" id="KW-0812">Transmembrane</keyword>
<reference evidence="4 5" key="1">
    <citation type="journal article" date="2024" name="Nat. Commun.">
        <title>Phylogenomics reveals the evolutionary origins of lichenization in chlorophyte algae.</title>
        <authorList>
            <person name="Puginier C."/>
            <person name="Libourel C."/>
            <person name="Otte J."/>
            <person name="Skaloud P."/>
            <person name="Haon M."/>
            <person name="Grisel S."/>
            <person name="Petersen M."/>
            <person name="Berrin J.G."/>
            <person name="Delaux P.M."/>
            <person name="Dal Grande F."/>
            <person name="Keller J."/>
        </authorList>
    </citation>
    <scope>NUCLEOTIDE SEQUENCE [LARGE SCALE GENOMIC DNA]</scope>
    <source>
        <strain evidence="4 5">SAG 2145</strain>
    </source>
</reference>
<dbReference type="InterPro" id="IPR058831">
    <property type="entry name" value="LolA-like_dom_2nd"/>
</dbReference>
<name>A0AAW1QIP6_9CHLO</name>
<dbReference type="EMBL" id="JALJOS010000039">
    <property type="protein sequence ID" value="KAK9821254.1"/>
    <property type="molecule type" value="Genomic_DNA"/>
</dbReference>
<comment type="caution">
    <text evidence="4">The sequence shown here is derived from an EMBL/GenBank/DDBJ whole genome shotgun (WGS) entry which is preliminary data.</text>
</comment>
<dbReference type="Pfam" id="PF25898">
    <property type="entry name" value="LolA_2nd_metazoa"/>
    <property type="match status" value="1"/>
</dbReference>
<feature type="chain" id="PRO_5043418814" description="LolA-like domain-containing protein" evidence="2">
    <location>
        <begin position="22"/>
        <end position="501"/>
    </location>
</feature>
<gene>
    <name evidence="4" type="ORF">WJX74_002780</name>
</gene>
<feature type="signal peptide" evidence="2">
    <location>
        <begin position="1"/>
        <end position="21"/>
    </location>
</feature>
<evidence type="ECO:0000313" key="4">
    <source>
        <dbReference type="EMBL" id="KAK9821254.1"/>
    </source>
</evidence>
<dbReference type="Proteomes" id="UP001438707">
    <property type="component" value="Unassembled WGS sequence"/>
</dbReference>
<accession>A0AAW1QIP6</accession>
<proteinExistence type="predicted"/>
<organism evidence="4 5">
    <name type="scientific">Apatococcus lobatus</name>
    <dbReference type="NCBI Taxonomy" id="904363"/>
    <lineage>
        <taxon>Eukaryota</taxon>
        <taxon>Viridiplantae</taxon>
        <taxon>Chlorophyta</taxon>
        <taxon>core chlorophytes</taxon>
        <taxon>Trebouxiophyceae</taxon>
        <taxon>Chlorellales</taxon>
        <taxon>Chlorellaceae</taxon>
        <taxon>Apatococcus</taxon>
    </lineage>
</organism>
<keyword evidence="1" id="KW-1133">Transmembrane helix</keyword>
<keyword evidence="2" id="KW-0732">Signal</keyword>
<keyword evidence="5" id="KW-1185">Reference proteome</keyword>
<feature type="domain" description="LolA-like" evidence="3">
    <location>
        <begin position="200"/>
        <end position="388"/>
    </location>
</feature>
<evidence type="ECO:0000256" key="2">
    <source>
        <dbReference type="SAM" id="SignalP"/>
    </source>
</evidence>
<dbReference type="PANTHER" id="PTHR36902:SF1">
    <property type="entry name" value="ENRICHED IN SURFACE-LABELED PROTEOME PROTEIN 9"/>
    <property type="match status" value="1"/>
</dbReference>
<dbReference type="PANTHER" id="PTHR36902">
    <property type="entry name" value="ENRICHED IN SURFACE-LABELED PROTEOME PROTEIN 9"/>
    <property type="match status" value="1"/>
</dbReference>
<evidence type="ECO:0000259" key="3">
    <source>
        <dbReference type="Pfam" id="PF25898"/>
    </source>
</evidence>
<evidence type="ECO:0000313" key="5">
    <source>
        <dbReference type="Proteomes" id="UP001438707"/>
    </source>
</evidence>
<evidence type="ECO:0000256" key="1">
    <source>
        <dbReference type="SAM" id="Phobius"/>
    </source>
</evidence>
<sequence length="501" mass="55232">MVFAPAILAALFAFLCQQGRSQELAGPVRALLQTADSIDDELGPITQASSFQQVSASNPRMVYPIGSSSTLWAVTNLNVTLELDTNATFANNFRANNPKTWEAGQSRLNISLAINTYAFTSAILPTSLQARIHSEHCAQIGSNALDSAYVHADNDSYIDLTANLKVANLSASNSSIFNFLVDYDNALSVVIYNNGAAVSCSDMVPPFPDFPNEWQATIEMNRVDQGTTWAIDQTYSQSKGKVRMDVHSKGSARVILQDFGNNEFWIITQPNSTYPNGACRQRKFWPGMNRLFDNATSELISTAEMLHFTEDLGPEYVPGQTSVRGIPCEEWSLDQSFGNASFTTSFFFPVNEWLVAREDYHRLLKQVYMNGTYNDNPFETYIEYVNFRPYISSYALLDLCSIAPKGNGCGCDKKSSANGVVATQSGVIIEGAASSCSIPKWFISAQSRPYILLSFVCFFGGTLVAALSSYLYYRQFVGVTPTDRMGHTRFVDETPAGAFKI</sequence>
<dbReference type="AlphaFoldDB" id="A0AAW1QIP6"/>
<keyword evidence="1" id="KW-0472">Membrane</keyword>
<protein>
    <recommendedName>
        <fullName evidence="3">LolA-like domain-containing protein</fullName>
    </recommendedName>
</protein>
<feature type="transmembrane region" description="Helical" evidence="1">
    <location>
        <begin position="450"/>
        <end position="473"/>
    </location>
</feature>